<gene>
    <name evidence="1" type="ORF">C9427_17640</name>
</gene>
<proteinExistence type="predicted"/>
<reference evidence="1 2" key="1">
    <citation type="submission" date="2018-03" db="EMBL/GenBank/DDBJ databases">
        <title>Genome sequence of the symbiotic type strain Mesorhizobium helmanticense CSLC115NT isolated from Lotus corniculatus nodules.</title>
        <authorList>
            <person name="Sannazzaro A.I."/>
            <person name="Torres Tejerizo G.A."/>
            <person name="Dip D."/>
            <person name="Caballero M."/>
            <person name="Pistorio M."/>
            <person name="Estrella M.J."/>
        </authorList>
    </citation>
    <scope>NUCLEOTIDE SEQUENCE [LARGE SCALE GENOMIC DNA]</scope>
    <source>
        <strain evidence="1 2">CSLC115N</strain>
    </source>
</reference>
<evidence type="ECO:0000313" key="2">
    <source>
        <dbReference type="Proteomes" id="UP000240259"/>
    </source>
</evidence>
<evidence type="ECO:0000313" key="1">
    <source>
        <dbReference type="EMBL" id="PTE09330.1"/>
    </source>
</evidence>
<protein>
    <submittedName>
        <fullName evidence="1">Uncharacterized protein</fullName>
    </submittedName>
</protein>
<dbReference type="AlphaFoldDB" id="A0A2T4IUL3"/>
<name>A0A2T4IUL3_9HYPH</name>
<comment type="caution">
    <text evidence="1">The sequence shown here is derived from an EMBL/GenBank/DDBJ whole genome shotgun (WGS) entry which is preliminary data.</text>
</comment>
<sequence length="64" mass="7432">MSAVFMVADNRIGFAPLSTANVSDIDRFRSIIASSRLFRRKTPFQQYPGWRQSLDKLLKKRQTI</sequence>
<dbReference type="EMBL" id="PZJX01000029">
    <property type="protein sequence ID" value="PTE09330.1"/>
    <property type="molecule type" value="Genomic_DNA"/>
</dbReference>
<keyword evidence="2" id="KW-1185">Reference proteome</keyword>
<accession>A0A2T4IUL3</accession>
<organism evidence="1 2">
    <name type="scientific">Mesorhizobium helmanticense</name>
    <dbReference type="NCBI Taxonomy" id="1776423"/>
    <lineage>
        <taxon>Bacteria</taxon>
        <taxon>Pseudomonadati</taxon>
        <taxon>Pseudomonadota</taxon>
        <taxon>Alphaproteobacteria</taxon>
        <taxon>Hyphomicrobiales</taxon>
        <taxon>Phyllobacteriaceae</taxon>
        <taxon>Mesorhizobium</taxon>
    </lineage>
</organism>
<dbReference type="Proteomes" id="UP000240259">
    <property type="component" value="Unassembled WGS sequence"/>
</dbReference>